<organism evidence="3">
    <name type="scientific">Siphoviridae sp. ctwQg18</name>
    <dbReference type="NCBI Taxonomy" id="2826516"/>
    <lineage>
        <taxon>Viruses</taxon>
        <taxon>Duplodnaviria</taxon>
        <taxon>Heunggongvirae</taxon>
        <taxon>Uroviricota</taxon>
        <taxon>Caudoviricetes</taxon>
    </lineage>
</organism>
<dbReference type="InterPro" id="IPR005532">
    <property type="entry name" value="SUMF_dom"/>
</dbReference>
<reference evidence="3" key="1">
    <citation type="journal article" date="2021" name="Proc. Natl. Acad. Sci. U.S.A.">
        <title>A Catalog of Tens of Thousands of Viruses from Human Metagenomes Reveals Hidden Associations with Chronic Diseases.</title>
        <authorList>
            <person name="Tisza M.J."/>
            <person name="Buck C.B."/>
        </authorList>
    </citation>
    <scope>NUCLEOTIDE SEQUENCE</scope>
    <source>
        <strain evidence="3">CtwQg18</strain>
    </source>
</reference>
<proteinExistence type="predicted"/>
<name>A0A8S5MJ83_9CAUD</name>
<evidence type="ECO:0000259" key="2">
    <source>
        <dbReference type="Pfam" id="PF21916"/>
    </source>
</evidence>
<dbReference type="InterPro" id="IPR042095">
    <property type="entry name" value="SUMF_sf"/>
</dbReference>
<evidence type="ECO:0000313" key="3">
    <source>
        <dbReference type="EMBL" id="DAD82103.1"/>
    </source>
</evidence>
<evidence type="ECO:0000259" key="1">
    <source>
        <dbReference type="Pfam" id="PF03781"/>
    </source>
</evidence>
<dbReference type="Pfam" id="PF21916">
    <property type="entry name" value="mtd_2nd"/>
    <property type="match status" value="1"/>
</dbReference>
<dbReference type="SUPFAM" id="SSF56436">
    <property type="entry name" value="C-type lectin-like"/>
    <property type="match status" value="1"/>
</dbReference>
<feature type="domain" description="Major tropism determinant second" evidence="2">
    <location>
        <begin position="36"/>
        <end position="154"/>
    </location>
</feature>
<dbReference type="InterPro" id="IPR016187">
    <property type="entry name" value="CTDL_fold"/>
</dbReference>
<feature type="domain" description="Sulfatase-modifying factor enzyme-like" evidence="1">
    <location>
        <begin position="215"/>
        <end position="360"/>
    </location>
</feature>
<dbReference type="Pfam" id="PF03781">
    <property type="entry name" value="FGE-sulfatase"/>
    <property type="match status" value="1"/>
</dbReference>
<protein>
    <submittedName>
        <fullName evidence="3">Major tropism determinant</fullName>
    </submittedName>
</protein>
<dbReference type="Gene3D" id="2.80.20.10">
    <property type="entry name" value="Tail fiber receptor-binding protein"/>
    <property type="match status" value="1"/>
</dbReference>
<dbReference type="EMBL" id="BK014913">
    <property type="protein sequence ID" value="DAD82124.1"/>
    <property type="molecule type" value="Genomic_DNA"/>
</dbReference>
<dbReference type="Gene3D" id="3.90.1580.10">
    <property type="entry name" value="paralog of FGE (formylglycine-generating enzyme)"/>
    <property type="match status" value="1"/>
</dbReference>
<sequence length="367" mass="39593">MSKFYGYDEAMENDIAKITTPKLALMSDVVASDKKFIRMENGALTVIAGVLIAVGNSVFKTEKTTLTASNLDGTASKFEVGKDYCIYICDPTGGDATNFAAEQYRISLNTTYPNGYTAVTSRKIGGFHYGVVRKTNSSGIPISASGAALGSGWETNVTEGIVPNSVWTLLHRPTCDPTGMVYIGPFWGDIYLSSDNGASGLQSKKGAVPITGTEGLNWYIANERAMRVGKRLPTYAEFCKGAYGSPQGADGNNTYAWSATSNTARTTCGNVKNAVSATNVRDLVGNVWKWLDEFIHDPTGSAWNWYDVMSGQKVGQLYMANNTGFRALPGGGRWGNRVHDGSRTVGCNDYPWDVGTYFGVWCVCDSL</sequence>
<dbReference type="SUPFAM" id="SSF141658">
    <property type="entry name" value="Bacteriophage trimeric proteins domain"/>
    <property type="match status" value="1"/>
</dbReference>
<dbReference type="InterPro" id="IPR054114">
    <property type="entry name" value="Mtd_2nd"/>
</dbReference>
<dbReference type="EMBL" id="BK014913">
    <property type="protein sequence ID" value="DAD82103.1"/>
    <property type="molecule type" value="Genomic_DNA"/>
</dbReference>
<accession>A0A8S5MJ83</accession>